<evidence type="ECO:0000259" key="2">
    <source>
        <dbReference type="Pfam" id="PF21722"/>
    </source>
</evidence>
<gene>
    <name evidence="3" type="ORF">A2853_01430</name>
</gene>
<feature type="region of interest" description="Disordered" evidence="1">
    <location>
        <begin position="106"/>
        <end position="136"/>
    </location>
</feature>
<dbReference type="Proteomes" id="UP000177958">
    <property type="component" value="Unassembled WGS sequence"/>
</dbReference>
<name>A0A1F6D9P1_9BACT</name>
<dbReference type="InterPro" id="IPR049304">
    <property type="entry name" value="Gly_rich_dom"/>
</dbReference>
<evidence type="ECO:0000313" key="3">
    <source>
        <dbReference type="EMBL" id="OGG58159.1"/>
    </source>
</evidence>
<protein>
    <recommendedName>
        <fullName evidence="2">Glycine-rich domain-containing protein</fullName>
    </recommendedName>
</protein>
<dbReference type="Pfam" id="PF21722">
    <property type="entry name" value="Gly_rich_2"/>
    <property type="match status" value="1"/>
</dbReference>
<evidence type="ECO:0000256" key="1">
    <source>
        <dbReference type="SAM" id="MobiDB-lite"/>
    </source>
</evidence>
<feature type="compositionally biased region" description="Low complexity" evidence="1">
    <location>
        <begin position="122"/>
        <end position="136"/>
    </location>
</feature>
<proteinExistence type="predicted"/>
<feature type="region of interest" description="Disordered" evidence="1">
    <location>
        <begin position="328"/>
        <end position="367"/>
    </location>
</feature>
<feature type="domain" description="Glycine-rich" evidence="2">
    <location>
        <begin position="144"/>
        <end position="376"/>
    </location>
</feature>
<organism evidence="3 4">
    <name type="scientific">Candidatus Kaiserbacteria bacterium RIFCSPHIGHO2_01_FULL_55_17</name>
    <dbReference type="NCBI Taxonomy" id="1798484"/>
    <lineage>
        <taxon>Bacteria</taxon>
        <taxon>Candidatus Kaiseribacteriota</taxon>
    </lineage>
</organism>
<evidence type="ECO:0000313" key="4">
    <source>
        <dbReference type="Proteomes" id="UP000177958"/>
    </source>
</evidence>
<sequence length="378" mass="35346">MHKLSTWQIFSVLFVSCTALFAISVVFAWVGPTQPPPGGNVAAPINVGTINQVKNGGIGVNALAVFGNTILANPGSATYLNFSGTSGSGGMGIRNNNGTMEYKNSGGAWTPFSSGGSGTSGTDGTTGPTGPQGPSNTQVFTYDTPGTYTWTKPATASTAQVQCWGGGGGGTGGYAEGTIVGHGVGSGGGGGGYITRTIPLSQLPATVTVTIGTGGTTGAQSRGIAESATAGGSSSFGTYAVAFGGGGSSASGFWSRSTWLLRTAPGSGGGYSGGSGETGGAGGTGYRIMDGEEVIVAGGNTSCAGGGGGGGGLTAAVAAGSGGTSGCGGSGGKGGTGAGSSGSPGLPFGGGGGGGGTHFNSSSNGGAGVGGKCVITTS</sequence>
<feature type="compositionally biased region" description="Gly residues" evidence="1">
    <location>
        <begin position="328"/>
        <end position="357"/>
    </location>
</feature>
<reference evidence="3 4" key="1">
    <citation type="journal article" date="2016" name="Nat. Commun.">
        <title>Thousands of microbial genomes shed light on interconnected biogeochemical processes in an aquifer system.</title>
        <authorList>
            <person name="Anantharaman K."/>
            <person name="Brown C.T."/>
            <person name="Hug L.A."/>
            <person name="Sharon I."/>
            <person name="Castelle C.J."/>
            <person name="Probst A.J."/>
            <person name="Thomas B.C."/>
            <person name="Singh A."/>
            <person name="Wilkins M.J."/>
            <person name="Karaoz U."/>
            <person name="Brodie E.L."/>
            <person name="Williams K.H."/>
            <person name="Hubbard S.S."/>
            <person name="Banfield J.F."/>
        </authorList>
    </citation>
    <scope>NUCLEOTIDE SEQUENCE [LARGE SCALE GENOMIC DNA]</scope>
</reference>
<accession>A0A1F6D9P1</accession>
<comment type="caution">
    <text evidence="3">The sequence shown here is derived from an EMBL/GenBank/DDBJ whole genome shotgun (WGS) entry which is preliminary data.</text>
</comment>
<dbReference type="AlphaFoldDB" id="A0A1F6D9P1"/>
<dbReference type="EMBL" id="MFKX01000006">
    <property type="protein sequence ID" value="OGG58159.1"/>
    <property type="molecule type" value="Genomic_DNA"/>
</dbReference>
<dbReference type="PROSITE" id="PS51257">
    <property type="entry name" value="PROKAR_LIPOPROTEIN"/>
    <property type="match status" value="1"/>
</dbReference>